<dbReference type="Gene3D" id="3.30.2410.10">
    <property type="entry name" value="Hect, E3 ligase catalytic domain"/>
    <property type="match status" value="1"/>
</dbReference>
<dbReference type="SUPFAM" id="SSF56204">
    <property type="entry name" value="Hect, E3 ligase catalytic domain"/>
    <property type="match status" value="1"/>
</dbReference>
<name>A0A6P8J8I1_ACTTE</name>
<dbReference type="Proteomes" id="UP000515163">
    <property type="component" value="Unplaced"/>
</dbReference>
<dbReference type="GO" id="GO:0004842">
    <property type="term" value="F:ubiquitin-protein transferase activity"/>
    <property type="evidence" value="ECO:0007669"/>
    <property type="project" value="InterPro"/>
</dbReference>
<evidence type="ECO:0000256" key="2">
    <source>
        <dbReference type="PROSITE-ProRule" id="PRU00104"/>
    </source>
</evidence>
<proteinExistence type="predicted"/>
<dbReference type="InParanoid" id="A0A6P8J8I1"/>
<dbReference type="AlphaFoldDB" id="A0A6P8J8I1"/>
<gene>
    <name evidence="5" type="primary">LOC116307290</name>
</gene>
<evidence type="ECO:0000259" key="3">
    <source>
        <dbReference type="PROSITE" id="PS50237"/>
    </source>
</evidence>
<accession>A0A6P8J8I1</accession>
<evidence type="ECO:0000313" key="5">
    <source>
        <dbReference type="RefSeq" id="XP_031573320.1"/>
    </source>
</evidence>
<feature type="domain" description="HECT" evidence="3">
    <location>
        <begin position="109"/>
        <end position="153"/>
    </location>
</feature>
<dbReference type="GeneID" id="116307290"/>
<organism evidence="4 5">
    <name type="scientific">Actinia tenebrosa</name>
    <name type="common">Australian red waratah sea anemone</name>
    <dbReference type="NCBI Taxonomy" id="6105"/>
    <lineage>
        <taxon>Eukaryota</taxon>
        <taxon>Metazoa</taxon>
        <taxon>Cnidaria</taxon>
        <taxon>Anthozoa</taxon>
        <taxon>Hexacorallia</taxon>
        <taxon>Actiniaria</taxon>
        <taxon>Actiniidae</taxon>
        <taxon>Actinia</taxon>
    </lineage>
</organism>
<evidence type="ECO:0000313" key="4">
    <source>
        <dbReference type="Proteomes" id="UP000515163"/>
    </source>
</evidence>
<dbReference type="InterPro" id="IPR000569">
    <property type="entry name" value="HECT_dom"/>
</dbReference>
<evidence type="ECO:0000256" key="1">
    <source>
        <dbReference type="ARBA" id="ARBA00022786"/>
    </source>
</evidence>
<reference evidence="5" key="1">
    <citation type="submission" date="2025-08" db="UniProtKB">
        <authorList>
            <consortium name="RefSeq"/>
        </authorList>
    </citation>
    <scope>IDENTIFICATION</scope>
    <source>
        <tissue evidence="5">Tentacle</tissue>
    </source>
</reference>
<dbReference type="Pfam" id="PF00632">
    <property type="entry name" value="HECT"/>
    <property type="match status" value="1"/>
</dbReference>
<keyword evidence="4" id="KW-1185">Reference proteome</keyword>
<dbReference type="OrthoDB" id="5985670at2759"/>
<dbReference type="KEGG" id="aten:116307290"/>
<feature type="active site" description="Glycyl thioester intermediate" evidence="2">
    <location>
        <position position="146"/>
    </location>
</feature>
<dbReference type="RefSeq" id="XP_031573320.1">
    <property type="nucleotide sequence ID" value="XM_031717460.1"/>
</dbReference>
<protein>
    <submittedName>
        <fullName evidence="5">G2/M phase-specific E3 ubiquitin-protein ligase-like</fullName>
    </submittedName>
</protein>
<dbReference type="PROSITE" id="PS50237">
    <property type="entry name" value="HECT"/>
    <property type="match status" value="1"/>
</dbReference>
<sequence>MILSTLPEIEQFIQGLNINGVLDVMRSNPMKSRKLLQFSEAEKLNADKVDQLFQFCYSPTGSNNRRDEEAIAFNFTHYLQDVEADRVSTSILDPDTDDLNSITVQLTHILQFVTGCPTIPATGFDKQLSVMFNHTETQRKLTANTCSCTLYLPVSKVLVEYESFKQEFTECMFSSPAFGVV</sequence>
<keyword evidence="1 2" id="KW-0833">Ubl conjugation pathway</keyword>
<dbReference type="InterPro" id="IPR035983">
    <property type="entry name" value="Hect_E3_ubiquitin_ligase"/>
</dbReference>